<dbReference type="InterPro" id="IPR014023">
    <property type="entry name" value="Mononeg_RNA_pol_cat"/>
</dbReference>
<dbReference type="Proteomes" id="UP000553632">
    <property type="component" value="Unassembled WGS sequence"/>
</dbReference>
<dbReference type="GO" id="GO:0005524">
    <property type="term" value="F:ATP binding"/>
    <property type="evidence" value="ECO:0007669"/>
    <property type="project" value="InterPro"/>
</dbReference>
<feature type="domain" description="RdRp catalytic" evidence="1">
    <location>
        <begin position="1"/>
        <end position="27"/>
    </location>
</feature>
<dbReference type="GO" id="GO:0004482">
    <property type="term" value="F:mRNA 5'-cap (guanine-N7-)-methyltransferase activity"/>
    <property type="evidence" value="ECO:0007669"/>
    <property type="project" value="InterPro"/>
</dbReference>
<dbReference type="GO" id="GO:0003968">
    <property type="term" value="F:RNA-directed RNA polymerase activity"/>
    <property type="evidence" value="ECO:0007669"/>
    <property type="project" value="InterPro"/>
</dbReference>
<evidence type="ECO:0000259" key="1">
    <source>
        <dbReference type="PROSITE" id="PS50526"/>
    </source>
</evidence>
<evidence type="ECO:0000313" key="5">
    <source>
        <dbReference type="Proteomes" id="UP000574390"/>
    </source>
</evidence>
<evidence type="ECO:0000313" key="3">
    <source>
        <dbReference type="EMBL" id="KAF4751473.1"/>
    </source>
</evidence>
<organism evidence="3 4">
    <name type="scientific">Perkinsus olseni</name>
    <name type="common">Perkinsus atlanticus</name>
    <dbReference type="NCBI Taxonomy" id="32597"/>
    <lineage>
        <taxon>Eukaryota</taxon>
        <taxon>Sar</taxon>
        <taxon>Alveolata</taxon>
        <taxon>Perkinsozoa</taxon>
        <taxon>Perkinsea</taxon>
        <taxon>Perkinsida</taxon>
        <taxon>Perkinsidae</taxon>
        <taxon>Perkinsus</taxon>
    </lineage>
</organism>
<dbReference type="AlphaFoldDB" id="A0A7J6U1W5"/>
<dbReference type="EMBL" id="JABANM010011836">
    <property type="protein sequence ID" value="KAF4737011.1"/>
    <property type="molecule type" value="Genomic_DNA"/>
</dbReference>
<gene>
    <name evidence="2" type="ORF">FOZ62_003238</name>
    <name evidence="3" type="ORF">FOZ63_004720</name>
</gene>
<name>A0A7J6U1W5_PEROL</name>
<sequence length="243" mass="26971">MGDPLKPMETWLDDELYLFGKQWVLRDTILPQVLNKVSKVNDESALSIQGLDEEIGLVNSGCYDALKCAQDPVPALMVRALRAGPLLMQELHENSGQCLYWVVPDARVPVGFLPACLYYRRNPDQAACSLSAIWSMARGGYRPASKVYRALDQGLVEPERLLNPEPLITNPVRVPLVTTSSVSGLLRNDVANALKEIPICNEAYSELIRVDNRTASTDLCAALTHMTPHLNPKYASLIYVSQY</sequence>
<accession>A0A7J6U1W5</accession>
<comment type="caution">
    <text evidence="3">The sequence shown here is derived from an EMBL/GenBank/DDBJ whole genome shotgun (WGS) entry which is preliminary data.</text>
</comment>
<keyword evidence="4" id="KW-1185">Reference proteome</keyword>
<reference evidence="4 5" key="1">
    <citation type="submission" date="2020-04" db="EMBL/GenBank/DDBJ databases">
        <title>Perkinsus olseni comparative genomics.</title>
        <authorList>
            <person name="Bogema D.R."/>
        </authorList>
    </citation>
    <scope>NUCLEOTIDE SEQUENCE [LARGE SCALE GENOMIC DNA]</scope>
    <source>
        <strain evidence="2">ATCC PRA-205</strain>
        <strain evidence="3 4">ATCC PRA-207</strain>
    </source>
</reference>
<dbReference type="Proteomes" id="UP000574390">
    <property type="component" value="Unassembled WGS sequence"/>
</dbReference>
<evidence type="ECO:0000313" key="2">
    <source>
        <dbReference type="EMBL" id="KAF4737011.1"/>
    </source>
</evidence>
<protein>
    <recommendedName>
        <fullName evidence="1">RdRp catalytic domain-containing protein</fullName>
    </recommendedName>
</protein>
<proteinExistence type="predicted"/>
<dbReference type="EMBL" id="JABANO010006633">
    <property type="protein sequence ID" value="KAF4751473.1"/>
    <property type="molecule type" value="Genomic_DNA"/>
</dbReference>
<dbReference type="PROSITE" id="PS50526">
    <property type="entry name" value="RDRP_SSRNA_NEG_NONSEG"/>
    <property type="match status" value="1"/>
</dbReference>
<evidence type="ECO:0000313" key="4">
    <source>
        <dbReference type="Proteomes" id="UP000553632"/>
    </source>
</evidence>